<dbReference type="EMBL" id="JAAIUW010000004">
    <property type="protein sequence ID" value="KAF7835349.1"/>
    <property type="molecule type" value="Genomic_DNA"/>
</dbReference>
<protein>
    <submittedName>
        <fullName evidence="1">Uncharacterized protein</fullName>
    </submittedName>
</protein>
<accession>A0A835C9D4</accession>
<name>A0A835C9D4_9FABA</name>
<proteinExistence type="predicted"/>
<comment type="caution">
    <text evidence="1">The sequence shown here is derived from an EMBL/GenBank/DDBJ whole genome shotgun (WGS) entry which is preliminary data.</text>
</comment>
<organism evidence="1 2">
    <name type="scientific">Senna tora</name>
    <dbReference type="NCBI Taxonomy" id="362788"/>
    <lineage>
        <taxon>Eukaryota</taxon>
        <taxon>Viridiplantae</taxon>
        <taxon>Streptophyta</taxon>
        <taxon>Embryophyta</taxon>
        <taxon>Tracheophyta</taxon>
        <taxon>Spermatophyta</taxon>
        <taxon>Magnoliopsida</taxon>
        <taxon>eudicotyledons</taxon>
        <taxon>Gunneridae</taxon>
        <taxon>Pentapetalae</taxon>
        <taxon>rosids</taxon>
        <taxon>fabids</taxon>
        <taxon>Fabales</taxon>
        <taxon>Fabaceae</taxon>
        <taxon>Caesalpinioideae</taxon>
        <taxon>Cassia clade</taxon>
        <taxon>Senna</taxon>
    </lineage>
</organism>
<evidence type="ECO:0000313" key="2">
    <source>
        <dbReference type="Proteomes" id="UP000634136"/>
    </source>
</evidence>
<dbReference type="AlphaFoldDB" id="A0A835C9D4"/>
<sequence>MGKAGMAFATALIKTSLAA</sequence>
<keyword evidence="2" id="KW-1185">Reference proteome</keyword>
<reference evidence="1" key="1">
    <citation type="submission" date="2020-09" db="EMBL/GenBank/DDBJ databases">
        <title>Genome-Enabled Discovery of Anthraquinone Biosynthesis in Senna tora.</title>
        <authorList>
            <person name="Kang S.-H."/>
            <person name="Pandey R.P."/>
            <person name="Lee C.-M."/>
            <person name="Sim J.-S."/>
            <person name="Jeong J.-T."/>
            <person name="Choi B.-S."/>
            <person name="Jung M."/>
            <person name="Ginzburg D."/>
            <person name="Zhao K."/>
            <person name="Won S.Y."/>
            <person name="Oh T.-J."/>
            <person name="Yu Y."/>
            <person name="Kim N.-H."/>
            <person name="Lee O.R."/>
            <person name="Lee T.-H."/>
            <person name="Bashyal P."/>
            <person name="Kim T.-S."/>
            <person name="Lee W.-H."/>
            <person name="Kawkins C."/>
            <person name="Kim C.-K."/>
            <person name="Kim J.S."/>
            <person name="Ahn B.O."/>
            <person name="Rhee S.Y."/>
            <person name="Sohng J.K."/>
        </authorList>
    </citation>
    <scope>NUCLEOTIDE SEQUENCE</scope>
    <source>
        <tissue evidence="1">Leaf</tissue>
    </source>
</reference>
<evidence type="ECO:0000313" key="1">
    <source>
        <dbReference type="EMBL" id="KAF7835349.1"/>
    </source>
</evidence>
<gene>
    <name evidence="1" type="ORF">G2W53_010208</name>
</gene>
<dbReference type="Proteomes" id="UP000634136">
    <property type="component" value="Unassembled WGS sequence"/>
</dbReference>